<comment type="caution">
    <text evidence="1">The sequence shown here is derived from an EMBL/GenBank/DDBJ whole genome shotgun (WGS) entry which is preliminary data.</text>
</comment>
<dbReference type="Proteomes" id="UP001217485">
    <property type="component" value="Unassembled WGS sequence"/>
</dbReference>
<organism evidence="1 2">
    <name type="scientific">Sorangium atrum</name>
    <dbReference type="NCBI Taxonomy" id="2995308"/>
    <lineage>
        <taxon>Bacteria</taxon>
        <taxon>Pseudomonadati</taxon>
        <taxon>Myxococcota</taxon>
        <taxon>Polyangia</taxon>
        <taxon>Polyangiales</taxon>
        <taxon>Polyangiaceae</taxon>
        <taxon>Sorangium</taxon>
    </lineage>
</organism>
<name>A0ABT5C898_9BACT</name>
<evidence type="ECO:0000313" key="2">
    <source>
        <dbReference type="Proteomes" id="UP001217485"/>
    </source>
</evidence>
<dbReference type="RefSeq" id="WP_272099272.1">
    <property type="nucleotide sequence ID" value="NZ_JAQNDK010000003.1"/>
</dbReference>
<dbReference type="EMBL" id="JAQNDK010000003">
    <property type="protein sequence ID" value="MDC0681863.1"/>
    <property type="molecule type" value="Genomic_DNA"/>
</dbReference>
<evidence type="ECO:0000313" key="1">
    <source>
        <dbReference type="EMBL" id="MDC0681863.1"/>
    </source>
</evidence>
<protein>
    <submittedName>
        <fullName evidence="1">Uncharacterized protein</fullName>
    </submittedName>
</protein>
<keyword evidence="2" id="KW-1185">Reference proteome</keyword>
<accession>A0ABT5C898</accession>
<proteinExistence type="predicted"/>
<sequence length="70" mass="7587">MRESEAAPVVQHCGHGWLVSARRRSPGYRQLGGGAFALLIVEIDAAAEAEDDDLLPSFGHSEARTVEARR</sequence>
<gene>
    <name evidence="1" type="ORF">POL72_29260</name>
</gene>
<reference evidence="1 2" key="1">
    <citation type="submission" date="2023-01" db="EMBL/GenBank/DDBJ databases">
        <title>Minimal conservation of predation-associated metabolite biosynthetic gene clusters underscores biosynthetic potential of Myxococcota including descriptions for ten novel species: Archangium lansinium sp. nov., Myxococcus landrumus sp. nov., Nannocystis bai.</title>
        <authorList>
            <person name="Ahearne A."/>
            <person name="Stevens C."/>
            <person name="Dowd S."/>
        </authorList>
    </citation>
    <scope>NUCLEOTIDE SEQUENCE [LARGE SCALE GENOMIC DNA]</scope>
    <source>
        <strain evidence="1 2">WIWO2</strain>
    </source>
</reference>